<comment type="caution">
    <text evidence="1">The sequence shown here is derived from an EMBL/GenBank/DDBJ whole genome shotgun (WGS) entry which is preliminary data.</text>
</comment>
<dbReference type="RefSeq" id="WP_105040762.1">
    <property type="nucleotide sequence ID" value="NZ_PPSL01000006.1"/>
</dbReference>
<organism evidence="1 2">
    <name type="scientific">Flavipsychrobacter stenotrophus</name>
    <dbReference type="NCBI Taxonomy" id="2077091"/>
    <lineage>
        <taxon>Bacteria</taxon>
        <taxon>Pseudomonadati</taxon>
        <taxon>Bacteroidota</taxon>
        <taxon>Chitinophagia</taxon>
        <taxon>Chitinophagales</taxon>
        <taxon>Chitinophagaceae</taxon>
        <taxon>Flavipsychrobacter</taxon>
    </lineage>
</organism>
<dbReference type="EMBL" id="PPSL01000006">
    <property type="protein sequence ID" value="PQJ09312.1"/>
    <property type="molecule type" value="Genomic_DNA"/>
</dbReference>
<dbReference type="Proteomes" id="UP000239872">
    <property type="component" value="Unassembled WGS sequence"/>
</dbReference>
<proteinExistence type="predicted"/>
<evidence type="ECO:0000313" key="2">
    <source>
        <dbReference type="Proteomes" id="UP000239872"/>
    </source>
</evidence>
<gene>
    <name evidence="1" type="ORF">CJD36_018870</name>
</gene>
<sequence>MEPTFFPTQDDFRAWLKKHHKKEKELLVGFYKTDSGMPSLSWPESVDQALCFGWIDGVRRGRDEVSYTIRFTPRKPTSIWSTININKVAKLTGQGLMMPEGIAAFELRKDHKTSIYSYEKDATPLAAAYEIEFKKDEDAWAFFSKQPPGYKKQMIHRIMDAKQEKTQISRLEKLIEASKEGKRIL</sequence>
<name>A0A2S7SQY6_9BACT</name>
<keyword evidence="2" id="KW-1185">Reference proteome</keyword>
<reference evidence="1 2" key="1">
    <citation type="submission" date="2018-01" db="EMBL/GenBank/DDBJ databases">
        <title>A novel member of the phylum Bacteroidetes isolated from glacier ice.</title>
        <authorList>
            <person name="Liu Q."/>
            <person name="Xin Y.-H."/>
        </authorList>
    </citation>
    <scope>NUCLEOTIDE SEQUENCE [LARGE SCALE GENOMIC DNA]</scope>
    <source>
        <strain evidence="1 2">RB1R16</strain>
    </source>
</reference>
<dbReference type="Pfam" id="PF13376">
    <property type="entry name" value="OmdA"/>
    <property type="match status" value="1"/>
</dbReference>
<evidence type="ECO:0000313" key="1">
    <source>
        <dbReference type="EMBL" id="PQJ09312.1"/>
    </source>
</evidence>
<protein>
    <submittedName>
        <fullName evidence="1">Bacteriocin-protection protein</fullName>
    </submittedName>
</protein>
<dbReference type="OrthoDB" id="9796999at2"/>
<accession>A0A2S7SQY6</accession>
<dbReference type="AlphaFoldDB" id="A0A2S7SQY6"/>